<dbReference type="GO" id="GO:0004803">
    <property type="term" value="F:transposase activity"/>
    <property type="evidence" value="ECO:0007669"/>
    <property type="project" value="UniProtKB-UniRule"/>
</dbReference>
<protein>
    <recommendedName>
        <fullName evidence="6">Mutator family transposase</fullName>
    </recommendedName>
</protein>
<comment type="similarity">
    <text evidence="2 6">Belongs to the transposase mutator family.</text>
</comment>
<name>A0A840UJA0_9FIRM</name>
<evidence type="ECO:0000256" key="4">
    <source>
        <dbReference type="ARBA" id="ARBA00023125"/>
    </source>
</evidence>
<evidence type="ECO:0000256" key="6">
    <source>
        <dbReference type="RuleBase" id="RU365089"/>
    </source>
</evidence>
<evidence type="ECO:0000256" key="5">
    <source>
        <dbReference type="ARBA" id="ARBA00023172"/>
    </source>
</evidence>
<dbReference type="GO" id="GO:0006313">
    <property type="term" value="P:DNA transposition"/>
    <property type="evidence" value="ECO:0007669"/>
    <property type="project" value="UniProtKB-UniRule"/>
</dbReference>
<keyword evidence="6" id="KW-0814">Transposable element</keyword>
<keyword evidence="8" id="KW-1185">Reference proteome</keyword>
<keyword evidence="4 6" id="KW-0238">DNA-binding</keyword>
<keyword evidence="3 6" id="KW-0815">Transposition</keyword>
<comment type="function">
    <text evidence="1 6">Required for the transposition of the insertion element.</text>
</comment>
<dbReference type="InterPro" id="IPR001207">
    <property type="entry name" value="Transposase_mutator"/>
</dbReference>
<dbReference type="PROSITE" id="PS01007">
    <property type="entry name" value="TRANSPOSASE_MUTATOR"/>
    <property type="match status" value="1"/>
</dbReference>
<dbReference type="GO" id="GO:0003677">
    <property type="term" value="F:DNA binding"/>
    <property type="evidence" value="ECO:0007669"/>
    <property type="project" value="UniProtKB-UniRule"/>
</dbReference>
<keyword evidence="5 6" id="KW-0233">DNA recombination</keyword>
<dbReference type="Pfam" id="PF00872">
    <property type="entry name" value="Transposase_mut"/>
    <property type="match status" value="1"/>
</dbReference>
<dbReference type="NCBIfam" id="NF033543">
    <property type="entry name" value="transpos_IS256"/>
    <property type="match status" value="1"/>
</dbReference>
<evidence type="ECO:0000256" key="3">
    <source>
        <dbReference type="ARBA" id="ARBA00022578"/>
    </source>
</evidence>
<evidence type="ECO:0000313" key="8">
    <source>
        <dbReference type="Proteomes" id="UP000559117"/>
    </source>
</evidence>
<dbReference type="Proteomes" id="UP000559117">
    <property type="component" value="Unassembled WGS sequence"/>
</dbReference>
<gene>
    <name evidence="7" type="ORF">HNR32_000849</name>
</gene>
<evidence type="ECO:0000256" key="2">
    <source>
        <dbReference type="ARBA" id="ARBA00010961"/>
    </source>
</evidence>
<sequence>MSRKNESPQKAAMREMMKNYLKDADLSIQDGSDVKNIMRDMMSVLLEGALDGELDDSLGYNKYDYKNKDTRNSRNGHSNKTMHTSYGDMELEIPRDRKGEYEPQIVKKYQNTLTQDMEEKIISMYAKGMTMGDIESHMQDLYGIDISDSTISRITDKILPFVKEWQERPLAEVYAVVFMDAIHYHVRCEGRVVKRAVYIAIGINMDGYKDVLGMYVGENESAKYWLSIMNGLKNRGVEDILIACVDGLSGFPQAIEAVYPQTEIQQCIIHQIRNSTKFVSYKDIKALMADLKLVYAAPTEEIALSELEEFREHWDGKYPKIYKSWHEKWALLATYFKYPLSVRRLIYTTNTIEGFNRQLRKVTKSKTIFPSDDSLLKMLYLAMIDITKKWTGRRQDWSQIRAQLEIYFEERLCDRNI</sequence>
<accession>A0A840UJA0</accession>
<dbReference type="PANTHER" id="PTHR33217">
    <property type="entry name" value="TRANSPOSASE FOR INSERTION SEQUENCE ELEMENT IS1081"/>
    <property type="match status" value="1"/>
</dbReference>
<evidence type="ECO:0000256" key="1">
    <source>
        <dbReference type="ARBA" id="ARBA00002190"/>
    </source>
</evidence>
<dbReference type="EMBL" id="JACHFH010000007">
    <property type="protein sequence ID" value="MBB5335717.1"/>
    <property type="molecule type" value="Genomic_DNA"/>
</dbReference>
<dbReference type="PANTHER" id="PTHR33217:SF5">
    <property type="entry name" value="MUTATOR FAMILY TRANSPOSASE"/>
    <property type="match status" value="1"/>
</dbReference>
<reference evidence="7 8" key="1">
    <citation type="submission" date="2020-08" db="EMBL/GenBank/DDBJ databases">
        <title>Genomic Encyclopedia of Type Strains, Phase IV (KMG-IV): sequencing the most valuable type-strain genomes for metagenomic binning, comparative biology and taxonomic classification.</title>
        <authorList>
            <person name="Goeker M."/>
        </authorList>
    </citation>
    <scope>NUCLEOTIDE SEQUENCE [LARGE SCALE GENOMIC DNA]</scope>
    <source>
        <strain evidence="7 8">DSM 24661</strain>
    </source>
</reference>
<evidence type="ECO:0000313" key="7">
    <source>
        <dbReference type="EMBL" id="MBB5335717.1"/>
    </source>
</evidence>
<organism evidence="7 8">
    <name type="scientific">Pectinatus brassicae</name>
    <dbReference type="NCBI Taxonomy" id="862415"/>
    <lineage>
        <taxon>Bacteria</taxon>
        <taxon>Bacillati</taxon>
        <taxon>Bacillota</taxon>
        <taxon>Negativicutes</taxon>
        <taxon>Selenomonadales</taxon>
        <taxon>Selenomonadaceae</taxon>
        <taxon>Pectinatus</taxon>
    </lineage>
</organism>
<dbReference type="AlphaFoldDB" id="A0A840UJA0"/>
<proteinExistence type="inferred from homology"/>
<comment type="caution">
    <text evidence="7">The sequence shown here is derived from an EMBL/GenBank/DDBJ whole genome shotgun (WGS) entry which is preliminary data.</text>
</comment>